<gene>
    <name evidence="1" type="ORF">G2W53_045032</name>
</gene>
<organism evidence="1 2">
    <name type="scientific">Senna tora</name>
    <dbReference type="NCBI Taxonomy" id="362788"/>
    <lineage>
        <taxon>Eukaryota</taxon>
        <taxon>Viridiplantae</taxon>
        <taxon>Streptophyta</taxon>
        <taxon>Embryophyta</taxon>
        <taxon>Tracheophyta</taxon>
        <taxon>Spermatophyta</taxon>
        <taxon>Magnoliopsida</taxon>
        <taxon>eudicotyledons</taxon>
        <taxon>Gunneridae</taxon>
        <taxon>Pentapetalae</taxon>
        <taxon>rosids</taxon>
        <taxon>fabids</taxon>
        <taxon>Fabales</taxon>
        <taxon>Fabaceae</taxon>
        <taxon>Caesalpinioideae</taxon>
        <taxon>Cassia clade</taxon>
        <taxon>Senna</taxon>
    </lineage>
</organism>
<name>A0A834VX47_9FABA</name>
<evidence type="ECO:0000313" key="1">
    <source>
        <dbReference type="EMBL" id="KAF7801123.1"/>
    </source>
</evidence>
<proteinExistence type="predicted"/>
<dbReference type="Proteomes" id="UP000634136">
    <property type="component" value="Unassembled WGS sequence"/>
</dbReference>
<dbReference type="AlphaFoldDB" id="A0A834VX47"/>
<dbReference type="EMBL" id="JAAIUW010000024">
    <property type="protein sequence ID" value="KAF7801123.1"/>
    <property type="molecule type" value="Genomic_DNA"/>
</dbReference>
<comment type="caution">
    <text evidence="1">The sequence shown here is derived from an EMBL/GenBank/DDBJ whole genome shotgun (WGS) entry which is preliminary data.</text>
</comment>
<evidence type="ECO:0000313" key="2">
    <source>
        <dbReference type="Proteomes" id="UP000634136"/>
    </source>
</evidence>
<keyword evidence="2" id="KW-1185">Reference proteome</keyword>
<accession>A0A834VX47</accession>
<sequence>MLTLAVPSQLLVNLILFKKRKKKSLVCTCEEEACSWNAIAVRAANGGGRKKCL</sequence>
<protein>
    <submittedName>
        <fullName evidence="1">Uncharacterized protein</fullName>
    </submittedName>
</protein>
<reference evidence="1" key="1">
    <citation type="submission" date="2020-09" db="EMBL/GenBank/DDBJ databases">
        <title>Genome-Enabled Discovery of Anthraquinone Biosynthesis in Senna tora.</title>
        <authorList>
            <person name="Kang S.-H."/>
            <person name="Pandey R.P."/>
            <person name="Lee C.-M."/>
            <person name="Sim J.-S."/>
            <person name="Jeong J.-T."/>
            <person name="Choi B.-S."/>
            <person name="Jung M."/>
            <person name="Ginzburg D."/>
            <person name="Zhao K."/>
            <person name="Won S.Y."/>
            <person name="Oh T.-J."/>
            <person name="Yu Y."/>
            <person name="Kim N.-H."/>
            <person name="Lee O.R."/>
            <person name="Lee T.-H."/>
            <person name="Bashyal P."/>
            <person name="Kim T.-S."/>
            <person name="Lee W.-H."/>
            <person name="Kawkins C."/>
            <person name="Kim C.-K."/>
            <person name="Kim J.S."/>
            <person name="Ahn B.O."/>
            <person name="Rhee S.Y."/>
            <person name="Sohng J.K."/>
        </authorList>
    </citation>
    <scope>NUCLEOTIDE SEQUENCE</scope>
    <source>
        <tissue evidence="1">Leaf</tissue>
    </source>
</reference>